<protein>
    <submittedName>
        <fullName evidence="1">Uncharacterized protein</fullName>
    </submittedName>
</protein>
<evidence type="ECO:0000313" key="2">
    <source>
        <dbReference type="Proteomes" id="UP000834106"/>
    </source>
</evidence>
<reference evidence="1" key="1">
    <citation type="submission" date="2023-05" db="EMBL/GenBank/DDBJ databases">
        <authorList>
            <person name="Huff M."/>
        </authorList>
    </citation>
    <scope>NUCLEOTIDE SEQUENCE</scope>
</reference>
<dbReference type="EMBL" id="OU503040">
    <property type="protein sequence ID" value="CAI9762534.1"/>
    <property type="molecule type" value="Genomic_DNA"/>
</dbReference>
<sequence>MLPQTKFLTSHLPTSIFPTHFPRPSFPPFKPITLQSLNPLRTNPCHSFSIQRLKCSVSVVSEPMNLEFTSKPKHFPSEVLRTIMDLSSVGTFSSLSQEVGLWDLAFALQLT</sequence>
<name>A0AAD2DQI6_9LAMI</name>
<evidence type="ECO:0000313" key="1">
    <source>
        <dbReference type="EMBL" id="CAI9762534.1"/>
    </source>
</evidence>
<keyword evidence="2" id="KW-1185">Reference proteome</keyword>
<accession>A0AAD2DQI6</accession>
<proteinExistence type="predicted"/>
<dbReference type="Proteomes" id="UP000834106">
    <property type="component" value="Chromosome 5"/>
</dbReference>
<gene>
    <name evidence="1" type="ORF">FPE_LOCUS9964</name>
</gene>
<dbReference type="AlphaFoldDB" id="A0AAD2DQI6"/>
<organism evidence="1 2">
    <name type="scientific">Fraxinus pennsylvanica</name>
    <dbReference type="NCBI Taxonomy" id="56036"/>
    <lineage>
        <taxon>Eukaryota</taxon>
        <taxon>Viridiplantae</taxon>
        <taxon>Streptophyta</taxon>
        <taxon>Embryophyta</taxon>
        <taxon>Tracheophyta</taxon>
        <taxon>Spermatophyta</taxon>
        <taxon>Magnoliopsida</taxon>
        <taxon>eudicotyledons</taxon>
        <taxon>Gunneridae</taxon>
        <taxon>Pentapetalae</taxon>
        <taxon>asterids</taxon>
        <taxon>lamiids</taxon>
        <taxon>Lamiales</taxon>
        <taxon>Oleaceae</taxon>
        <taxon>Oleeae</taxon>
        <taxon>Fraxinus</taxon>
    </lineage>
</organism>